<name>A0A9D4G7A2_DREPO</name>
<gene>
    <name evidence="1" type="ORF">DPMN_137161</name>
</gene>
<reference evidence="1" key="2">
    <citation type="submission" date="2020-11" db="EMBL/GenBank/DDBJ databases">
        <authorList>
            <person name="McCartney M.A."/>
            <person name="Auch B."/>
            <person name="Kono T."/>
            <person name="Mallez S."/>
            <person name="Becker A."/>
            <person name="Gohl D.M."/>
            <person name="Silverstein K.A.T."/>
            <person name="Koren S."/>
            <person name="Bechman K.B."/>
            <person name="Herman A."/>
            <person name="Abrahante J.E."/>
            <person name="Garbe J."/>
        </authorList>
    </citation>
    <scope>NUCLEOTIDE SEQUENCE</scope>
    <source>
        <strain evidence="1">Duluth1</strain>
        <tissue evidence="1">Whole animal</tissue>
    </source>
</reference>
<protein>
    <submittedName>
        <fullName evidence="1">Uncharacterized protein</fullName>
    </submittedName>
</protein>
<organism evidence="1 2">
    <name type="scientific">Dreissena polymorpha</name>
    <name type="common">Zebra mussel</name>
    <name type="synonym">Mytilus polymorpha</name>
    <dbReference type="NCBI Taxonomy" id="45954"/>
    <lineage>
        <taxon>Eukaryota</taxon>
        <taxon>Metazoa</taxon>
        <taxon>Spiralia</taxon>
        <taxon>Lophotrochozoa</taxon>
        <taxon>Mollusca</taxon>
        <taxon>Bivalvia</taxon>
        <taxon>Autobranchia</taxon>
        <taxon>Heteroconchia</taxon>
        <taxon>Euheterodonta</taxon>
        <taxon>Imparidentia</taxon>
        <taxon>Neoheterodontei</taxon>
        <taxon>Myida</taxon>
        <taxon>Dreissenoidea</taxon>
        <taxon>Dreissenidae</taxon>
        <taxon>Dreissena</taxon>
    </lineage>
</organism>
<accession>A0A9D4G7A2</accession>
<evidence type="ECO:0000313" key="1">
    <source>
        <dbReference type="EMBL" id="KAH3808802.1"/>
    </source>
</evidence>
<reference evidence="1" key="1">
    <citation type="journal article" date="2019" name="bioRxiv">
        <title>The Genome of the Zebra Mussel, Dreissena polymorpha: A Resource for Invasive Species Research.</title>
        <authorList>
            <person name="McCartney M.A."/>
            <person name="Auch B."/>
            <person name="Kono T."/>
            <person name="Mallez S."/>
            <person name="Zhang Y."/>
            <person name="Obille A."/>
            <person name="Becker A."/>
            <person name="Abrahante J.E."/>
            <person name="Garbe J."/>
            <person name="Badalamenti J.P."/>
            <person name="Herman A."/>
            <person name="Mangelson H."/>
            <person name="Liachko I."/>
            <person name="Sullivan S."/>
            <person name="Sone E.D."/>
            <person name="Koren S."/>
            <person name="Silverstein K.A.T."/>
            <person name="Beckman K.B."/>
            <person name="Gohl D.M."/>
        </authorList>
    </citation>
    <scope>NUCLEOTIDE SEQUENCE</scope>
    <source>
        <strain evidence="1">Duluth1</strain>
        <tissue evidence="1">Whole animal</tissue>
    </source>
</reference>
<comment type="caution">
    <text evidence="1">The sequence shown here is derived from an EMBL/GenBank/DDBJ whole genome shotgun (WGS) entry which is preliminary data.</text>
</comment>
<dbReference type="EMBL" id="JAIWYP010000006">
    <property type="protein sequence ID" value="KAH3808802.1"/>
    <property type="molecule type" value="Genomic_DNA"/>
</dbReference>
<dbReference type="AlphaFoldDB" id="A0A9D4G7A2"/>
<sequence>MANGTLNWKSVIYDQLKARNSKERYRFTELIETQSRLFDVRFKLQSENIRLAQQTQTLRTENLSLQTRAQNI</sequence>
<dbReference type="Proteomes" id="UP000828390">
    <property type="component" value="Unassembled WGS sequence"/>
</dbReference>
<proteinExistence type="predicted"/>
<keyword evidence="2" id="KW-1185">Reference proteome</keyword>
<evidence type="ECO:0000313" key="2">
    <source>
        <dbReference type="Proteomes" id="UP000828390"/>
    </source>
</evidence>